<dbReference type="RefSeq" id="WP_186961237.1">
    <property type="nucleotide sequence ID" value="NZ_JACOOI010000033.1"/>
</dbReference>
<comment type="caution">
    <text evidence="2">The sequence shown here is derived from an EMBL/GenBank/DDBJ whole genome shotgun (WGS) entry which is preliminary data.</text>
</comment>
<evidence type="ECO:0000259" key="1">
    <source>
        <dbReference type="Pfam" id="PF13304"/>
    </source>
</evidence>
<proteinExistence type="predicted"/>
<dbReference type="PANTHER" id="PTHR43581">
    <property type="entry name" value="ATP/GTP PHOSPHATASE"/>
    <property type="match status" value="1"/>
</dbReference>
<dbReference type="Gene3D" id="3.40.50.300">
    <property type="entry name" value="P-loop containing nucleotide triphosphate hydrolases"/>
    <property type="match status" value="2"/>
</dbReference>
<reference evidence="2 3" key="1">
    <citation type="submission" date="2020-08" db="EMBL/GenBank/DDBJ databases">
        <title>Genome public.</title>
        <authorList>
            <person name="Liu C."/>
            <person name="Sun Q."/>
        </authorList>
    </citation>
    <scope>NUCLEOTIDE SEQUENCE [LARGE SCALE GENOMIC DNA]</scope>
    <source>
        <strain evidence="2 3">BX2</strain>
    </source>
</reference>
<dbReference type="GO" id="GO:0005524">
    <property type="term" value="F:ATP binding"/>
    <property type="evidence" value="ECO:0007669"/>
    <property type="project" value="UniProtKB-KW"/>
</dbReference>
<organism evidence="2 3">
    <name type="scientific">Parabacteroides segnis</name>
    <dbReference type="NCBI Taxonomy" id="2763058"/>
    <lineage>
        <taxon>Bacteria</taxon>
        <taxon>Pseudomonadati</taxon>
        <taxon>Bacteroidota</taxon>
        <taxon>Bacteroidia</taxon>
        <taxon>Bacteroidales</taxon>
        <taxon>Tannerellaceae</taxon>
        <taxon>Parabacteroides</taxon>
    </lineage>
</organism>
<dbReference type="SUPFAM" id="SSF52540">
    <property type="entry name" value="P-loop containing nucleoside triphosphate hydrolases"/>
    <property type="match status" value="1"/>
</dbReference>
<keyword evidence="2" id="KW-0067">ATP-binding</keyword>
<dbReference type="InterPro" id="IPR051396">
    <property type="entry name" value="Bact_Antivir_Def_Nuclease"/>
</dbReference>
<keyword evidence="3" id="KW-1185">Reference proteome</keyword>
<keyword evidence="2" id="KW-0547">Nucleotide-binding</keyword>
<dbReference type="PANTHER" id="PTHR43581:SF4">
    <property type="entry name" value="ATP_GTP PHOSPHATASE"/>
    <property type="match status" value="1"/>
</dbReference>
<name>A0ABR7E751_9BACT</name>
<dbReference type="InterPro" id="IPR027417">
    <property type="entry name" value="P-loop_NTPase"/>
</dbReference>
<gene>
    <name evidence="2" type="ORF">H8S77_22220</name>
</gene>
<evidence type="ECO:0000313" key="3">
    <source>
        <dbReference type="Proteomes" id="UP000644010"/>
    </source>
</evidence>
<feature type="domain" description="ATPase AAA-type core" evidence="1">
    <location>
        <begin position="107"/>
        <end position="238"/>
    </location>
</feature>
<dbReference type="InterPro" id="IPR003959">
    <property type="entry name" value="ATPase_AAA_core"/>
</dbReference>
<sequence length="342" mass="39120">MKLKHIHIEAYKVFQNFDINFSSADKIQNLIVLTGVNGNGKTTLLRDVIYGDDSANKPEGCMTIDNDGLIETFELPTSPGSESYKKAFSKVIFYTADDKSSVNQLQKEIIRYVDKFVYVEGKTSFEAYNKIQSLIDDIFSGFDLQVRFKGISEEKQLIFTDLNNKEFGIEGLSNGEQQILSKVFPLFTDSMKGHVILIDEPEDSLHPSWQVRLIPVLRRCSESNDCQFILATHSSQIISSAYKEEIRVFIRDDKGYVRAENCTDGSYGWTVEKVLSEIQGVKYLRIPDIECRLSELCNMVNKGEYDSPEFKEALSRMETLLGYSDRDLVLIRMEVIRKRKKA</sequence>
<dbReference type="Proteomes" id="UP000644010">
    <property type="component" value="Unassembled WGS sequence"/>
</dbReference>
<accession>A0ABR7E751</accession>
<dbReference type="Pfam" id="PF13304">
    <property type="entry name" value="AAA_21"/>
    <property type="match status" value="1"/>
</dbReference>
<evidence type="ECO:0000313" key="2">
    <source>
        <dbReference type="EMBL" id="MBC5645603.1"/>
    </source>
</evidence>
<dbReference type="EMBL" id="JACOOI010000033">
    <property type="protein sequence ID" value="MBC5645603.1"/>
    <property type="molecule type" value="Genomic_DNA"/>
</dbReference>
<protein>
    <submittedName>
        <fullName evidence="2">ATP-binding protein</fullName>
    </submittedName>
</protein>